<gene>
    <name evidence="1" type="ORF">RB653_006995</name>
</gene>
<sequence>MTASKEYLIEAGKSQKNVKTNPNPSATSINIENLSKTDDGRIRIVSTPTGGNGVVLFDEDFIDPLSKTVIRKKYNGNPIEIVNLGTTVLKILIE</sequence>
<accession>A0AAN7TTW5</accession>
<comment type="caution">
    <text evidence="1">The sequence shown here is derived from an EMBL/GenBank/DDBJ whole genome shotgun (WGS) entry which is preliminary data.</text>
</comment>
<keyword evidence="2" id="KW-1185">Reference proteome</keyword>
<protein>
    <submittedName>
        <fullName evidence="1">Uncharacterized protein</fullName>
    </submittedName>
</protein>
<dbReference type="AlphaFoldDB" id="A0AAN7TTW5"/>
<name>A0AAN7TTW5_9MYCE</name>
<dbReference type="EMBL" id="JAVFKY010000005">
    <property type="protein sequence ID" value="KAK5575861.1"/>
    <property type="molecule type" value="Genomic_DNA"/>
</dbReference>
<evidence type="ECO:0000313" key="1">
    <source>
        <dbReference type="EMBL" id="KAK5575861.1"/>
    </source>
</evidence>
<proteinExistence type="predicted"/>
<dbReference type="Proteomes" id="UP001344447">
    <property type="component" value="Unassembled WGS sequence"/>
</dbReference>
<reference evidence="1 2" key="1">
    <citation type="submission" date="2023-11" db="EMBL/GenBank/DDBJ databases">
        <title>Dfirmibasis_genome.</title>
        <authorList>
            <person name="Edelbroek B."/>
            <person name="Kjellin J."/>
            <person name="Jerlstrom-Hultqvist J."/>
            <person name="Soderbom F."/>
        </authorList>
    </citation>
    <scope>NUCLEOTIDE SEQUENCE [LARGE SCALE GENOMIC DNA]</scope>
    <source>
        <strain evidence="1 2">TNS-C-14</strain>
    </source>
</reference>
<organism evidence="1 2">
    <name type="scientific">Dictyostelium firmibasis</name>
    <dbReference type="NCBI Taxonomy" id="79012"/>
    <lineage>
        <taxon>Eukaryota</taxon>
        <taxon>Amoebozoa</taxon>
        <taxon>Evosea</taxon>
        <taxon>Eumycetozoa</taxon>
        <taxon>Dictyostelia</taxon>
        <taxon>Dictyosteliales</taxon>
        <taxon>Dictyosteliaceae</taxon>
        <taxon>Dictyostelium</taxon>
    </lineage>
</organism>
<evidence type="ECO:0000313" key="2">
    <source>
        <dbReference type="Proteomes" id="UP001344447"/>
    </source>
</evidence>